<accession>A0A498KAS6</accession>
<keyword evidence="2" id="KW-1185">Reference proteome</keyword>
<dbReference type="EMBL" id="RDQH01000329">
    <property type="protein sequence ID" value="RXI02945.1"/>
    <property type="molecule type" value="Genomic_DNA"/>
</dbReference>
<gene>
    <name evidence="1" type="ORF">DVH24_003023</name>
</gene>
<dbReference type="AlphaFoldDB" id="A0A498KAS6"/>
<sequence length="106" mass="11846">MACWAPMILGLARRCRISSSMSSSSHKGDDGVPPLYRQCGSLSKVGYFKATHFKINSNDSFRDFLEAYKYAIPSGVRVKSAKENNSLEPCSGARKAIKFHPYYFVL</sequence>
<evidence type="ECO:0000313" key="2">
    <source>
        <dbReference type="Proteomes" id="UP000290289"/>
    </source>
</evidence>
<name>A0A498KAS6_MALDO</name>
<evidence type="ECO:0000313" key="1">
    <source>
        <dbReference type="EMBL" id="RXI02945.1"/>
    </source>
</evidence>
<comment type="caution">
    <text evidence="1">The sequence shown here is derived from an EMBL/GenBank/DDBJ whole genome shotgun (WGS) entry which is preliminary data.</text>
</comment>
<reference evidence="1 2" key="1">
    <citation type="submission" date="2018-10" db="EMBL/GenBank/DDBJ databases">
        <title>A high-quality apple genome assembly.</title>
        <authorList>
            <person name="Hu J."/>
        </authorList>
    </citation>
    <scope>NUCLEOTIDE SEQUENCE [LARGE SCALE GENOMIC DNA]</scope>
    <source>
        <strain evidence="2">cv. HFTH1</strain>
        <tissue evidence="1">Young leaf</tissue>
    </source>
</reference>
<protein>
    <submittedName>
        <fullName evidence="1">Uncharacterized protein</fullName>
    </submittedName>
</protein>
<proteinExistence type="predicted"/>
<organism evidence="1 2">
    <name type="scientific">Malus domestica</name>
    <name type="common">Apple</name>
    <name type="synonym">Pyrus malus</name>
    <dbReference type="NCBI Taxonomy" id="3750"/>
    <lineage>
        <taxon>Eukaryota</taxon>
        <taxon>Viridiplantae</taxon>
        <taxon>Streptophyta</taxon>
        <taxon>Embryophyta</taxon>
        <taxon>Tracheophyta</taxon>
        <taxon>Spermatophyta</taxon>
        <taxon>Magnoliopsida</taxon>
        <taxon>eudicotyledons</taxon>
        <taxon>Gunneridae</taxon>
        <taxon>Pentapetalae</taxon>
        <taxon>rosids</taxon>
        <taxon>fabids</taxon>
        <taxon>Rosales</taxon>
        <taxon>Rosaceae</taxon>
        <taxon>Amygdaloideae</taxon>
        <taxon>Maleae</taxon>
        <taxon>Malus</taxon>
    </lineage>
</organism>
<dbReference type="Proteomes" id="UP000290289">
    <property type="component" value="Chromosome 3"/>
</dbReference>